<dbReference type="Proteomes" id="UP001497482">
    <property type="component" value="Chromosome 6"/>
</dbReference>
<accession>A0AAV2M5E4</accession>
<evidence type="ECO:0000256" key="1">
    <source>
        <dbReference type="ARBA" id="ARBA00004141"/>
    </source>
</evidence>
<comment type="subcellular location">
    <subcellularLocation>
        <location evidence="1">Membrane</location>
        <topology evidence="1">Multi-pass membrane protein</topology>
    </subcellularLocation>
</comment>
<evidence type="ECO:0000256" key="3">
    <source>
        <dbReference type="ARBA" id="ARBA00022692"/>
    </source>
</evidence>
<evidence type="ECO:0000256" key="5">
    <source>
        <dbReference type="ARBA" id="ARBA00023136"/>
    </source>
</evidence>
<dbReference type="EMBL" id="OZ035828">
    <property type="protein sequence ID" value="CAL1608557.1"/>
    <property type="molecule type" value="Genomic_DNA"/>
</dbReference>
<dbReference type="AlphaFoldDB" id="A0AAV2M5E4"/>
<evidence type="ECO:0000256" key="6">
    <source>
        <dbReference type="ARBA" id="ARBA00029849"/>
    </source>
</evidence>
<dbReference type="GO" id="GO:0004930">
    <property type="term" value="F:G protein-coupled receptor activity"/>
    <property type="evidence" value="ECO:0007669"/>
    <property type="project" value="TreeGrafter"/>
</dbReference>
<feature type="transmembrane region" description="Helical" evidence="7">
    <location>
        <begin position="12"/>
        <end position="37"/>
    </location>
</feature>
<evidence type="ECO:0000313" key="9">
    <source>
        <dbReference type="Proteomes" id="UP001497482"/>
    </source>
</evidence>
<gene>
    <name evidence="8" type="ORF">KC01_LOCUS35465</name>
</gene>
<evidence type="ECO:0000256" key="2">
    <source>
        <dbReference type="ARBA" id="ARBA00010125"/>
    </source>
</evidence>
<feature type="transmembrane region" description="Helical" evidence="7">
    <location>
        <begin position="49"/>
        <end position="67"/>
    </location>
</feature>
<name>A0AAV2M5E4_KNICA</name>
<dbReference type="PANTHER" id="PTHR15876">
    <property type="entry name" value="TRANSMEMBRANE PROTEIN ADIPOCYTE-ASSOCIATED 1"/>
    <property type="match status" value="1"/>
</dbReference>
<reference evidence="8 9" key="1">
    <citation type="submission" date="2024-04" db="EMBL/GenBank/DDBJ databases">
        <authorList>
            <person name="Waldvogel A.-M."/>
            <person name="Schoenle A."/>
        </authorList>
    </citation>
    <scope>NUCLEOTIDE SEQUENCE [LARGE SCALE GENOMIC DNA]</scope>
</reference>
<comment type="similarity">
    <text evidence="2">Belongs to the UPF0359 family.</text>
</comment>
<dbReference type="GO" id="GO:0005886">
    <property type="term" value="C:plasma membrane"/>
    <property type="evidence" value="ECO:0007669"/>
    <property type="project" value="TreeGrafter"/>
</dbReference>
<dbReference type="InterPro" id="IPR018781">
    <property type="entry name" value="TPRA1/CAND2/CAND8"/>
</dbReference>
<evidence type="ECO:0000256" key="4">
    <source>
        <dbReference type="ARBA" id="ARBA00022989"/>
    </source>
</evidence>
<sequence>MWICVSAKRSFYVYAGILSVLNLVQGAGSALLCAGVIQGLCCVDVTTFLYFSAFAPLIYVTFLKGFFGSEPKILFSYKSQVDEPEDSDVQLPPTVASHFHRRDLDQGLYYSSTQIDGSSLGRAQPQMGANLDDVASGPYGSSGSVDERWRPINA</sequence>
<dbReference type="PANTHER" id="PTHR15876:SF8">
    <property type="entry name" value="TRANSMEMBRANE PROTEIN ADIPOCYTE-ASSOCIATED 1"/>
    <property type="match status" value="1"/>
</dbReference>
<keyword evidence="5 7" id="KW-0472">Membrane</keyword>
<protein>
    <recommendedName>
        <fullName evidence="6">Integral membrane protein GPR175</fullName>
    </recommendedName>
</protein>
<keyword evidence="3 7" id="KW-0812">Transmembrane</keyword>
<evidence type="ECO:0000256" key="7">
    <source>
        <dbReference type="SAM" id="Phobius"/>
    </source>
</evidence>
<proteinExistence type="inferred from homology"/>
<evidence type="ECO:0000313" key="8">
    <source>
        <dbReference type="EMBL" id="CAL1608557.1"/>
    </source>
</evidence>
<organism evidence="8 9">
    <name type="scientific">Knipowitschia caucasica</name>
    <name type="common">Caucasian dwarf goby</name>
    <name type="synonym">Pomatoschistus caucasicus</name>
    <dbReference type="NCBI Taxonomy" id="637954"/>
    <lineage>
        <taxon>Eukaryota</taxon>
        <taxon>Metazoa</taxon>
        <taxon>Chordata</taxon>
        <taxon>Craniata</taxon>
        <taxon>Vertebrata</taxon>
        <taxon>Euteleostomi</taxon>
        <taxon>Actinopterygii</taxon>
        <taxon>Neopterygii</taxon>
        <taxon>Teleostei</taxon>
        <taxon>Neoteleostei</taxon>
        <taxon>Acanthomorphata</taxon>
        <taxon>Gobiaria</taxon>
        <taxon>Gobiiformes</taxon>
        <taxon>Gobioidei</taxon>
        <taxon>Gobiidae</taxon>
        <taxon>Gobiinae</taxon>
        <taxon>Knipowitschia</taxon>
    </lineage>
</organism>
<dbReference type="Pfam" id="PF10160">
    <property type="entry name" value="Tmemb_40"/>
    <property type="match status" value="1"/>
</dbReference>
<keyword evidence="4 7" id="KW-1133">Transmembrane helix</keyword>
<keyword evidence="9" id="KW-1185">Reference proteome</keyword>